<feature type="binding site" evidence="2">
    <location>
        <position position="97"/>
    </location>
    <ligand>
        <name>Zn(2+)</name>
        <dbReference type="ChEBI" id="CHEBI:29105"/>
    </ligand>
</feature>
<comment type="similarity">
    <text evidence="1">Belongs to the beta-class carbonic anhydrase family.</text>
</comment>
<evidence type="ECO:0000313" key="4">
    <source>
        <dbReference type="Proteomes" id="UP000318431"/>
    </source>
</evidence>
<dbReference type="Pfam" id="PF00484">
    <property type="entry name" value="Pro_CA"/>
    <property type="match status" value="1"/>
</dbReference>
<evidence type="ECO:0000313" key="3">
    <source>
        <dbReference type="EMBL" id="TWI69883.1"/>
    </source>
</evidence>
<protein>
    <submittedName>
        <fullName evidence="3">Carbonic anhydrase</fullName>
    </submittedName>
</protein>
<evidence type="ECO:0000256" key="2">
    <source>
        <dbReference type="PIRSR" id="PIRSR601765-1"/>
    </source>
</evidence>
<dbReference type="EMBL" id="VLLB01000001">
    <property type="protein sequence ID" value="TWI69883.1"/>
    <property type="molecule type" value="Genomic_DNA"/>
</dbReference>
<comment type="cofactor">
    <cofactor evidence="2">
        <name>Zn(2+)</name>
        <dbReference type="ChEBI" id="CHEBI:29105"/>
    </cofactor>
    <text evidence="2">Binds 1 zinc ion per subunit.</text>
</comment>
<dbReference type="PANTHER" id="PTHR11002:SF79">
    <property type="entry name" value="CARBONIC ANHYDRASE 2"/>
    <property type="match status" value="1"/>
</dbReference>
<dbReference type="SMART" id="SM00947">
    <property type="entry name" value="Pro_CA"/>
    <property type="match status" value="1"/>
</dbReference>
<feature type="binding site" evidence="2">
    <location>
        <position position="44"/>
    </location>
    <ligand>
        <name>Zn(2+)</name>
        <dbReference type="ChEBI" id="CHEBI:29105"/>
    </ligand>
</feature>
<dbReference type="GO" id="GO:0004089">
    <property type="term" value="F:carbonate dehydratase activity"/>
    <property type="evidence" value="ECO:0007669"/>
    <property type="project" value="InterPro"/>
</dbReference>
<comment type="caution">
    <text evidence="3">The sequence shown here is derived from an EMBL/GenBank/DDBJ whole genome shotgun (WGS) entry which is preliminary data.</text>
</comment>
<feature type="binding site" evidence="2">
    <location>
        <position position="94"/>
    </location>
    <ligand>
        <name>Zn(2+)</name>
        <dbReference type="ChEBI" id="CHEBI:29105"/>
    </ligand>
</feature>
<dbReference type="Gene3D" id="3.40.1050.10">
    <property type="entry name" value="Carbonic anhydrase"/>
    <property type="match status" value="1"/>
</dbReference>
<accession>A0A562RLW4</accession>
<feature type="binding site" evidence="2">
    <location>
        <position position="42"/>
    </location>
    <ligand>
        <name>Zn(2+)</name>
        <dbReference type="ChEBI" id="CHEBI:29105"/>
    </ligand>
</feature>
<dbReference type="GO" id="GO:0008270">
    <property type="term" value="F:zinc ion binding"/>
    <property type="evidence" value="ECO:0007669"/>
    <property type="project" value="InterPro"/>
</dbReference>
<keyword evidence="2" id="KW-0862">Zinc</keyword>
<reference evidence="3 4" key="1">
    <citation type="journal article" date="2015" name="Stand. Genomic Sci.">
        <title>Genomic Encyclopedia of Bacterial and Archaeal Type Strains, Phase III: the genomes of soil and plant-associated and newly described type strains.</title>
        <authorList>
            <person name="Whitman W.B."/>
            <person name="Woyke T."/>
            <person name="Klenk H.P."/>
            <person name="Zhou Y."/>
            <person name="Lilburn T.G."/>
            <person name="Beck B.J."/>
            <person name="De Vos P."/>
            <person name="Vandamme P."/>
            <person name="Eisen J.A."/>
            <person name="Garrity G."/>
            <person name="Hugenholtz P."/>
            <person name="Kyrpides N.C."/>
        </authorList>
    </citation>
    <scope>NUCLEOTIDE SEQUENCE [LARGE SCALE GENOMIC DNA]</scope>
    <source>
        <strain evidence="3 4">CGMCC 1.10822</strain>
    </source>
</reference>
<name>A0A562RLW4_9BURK</name>
<organism evidence="3 4">
    <name type="scientific">Pseudoduganella lurida</name>
    <dbReference type="NCBI Taxonomy" id="1036180"/>
    <lineage>
        <taxon>Bacteria</taxon>
        <taxon>Pseudomonadati</taxon>
        <taxon>Pseudomonadota</taxon>
        <taxon>Betaproteobacteria</taxon>
        <taxon>Burkholderiales</taxon>
        <taxon>Oxalobacteraceae</taxon>
        <taxon>Telluria group</taxon>
        <taxon>Pseudoduganella</taxon>
    </lineage>
</organism>
<proteinExistence type="inferred from homology"/>
<sequence>MLQLLRDGNERFRTGRSTKKYYLHQADAMAAGQHPMAVVVNCIDSRTSPEIIFDAGLGDLLTVRIAGNVINQEIIGSLEIAHKLGAKLIVVKGHSSCGAIGLALQNVDAHSIGTITGKIQPSIRHCQCGTHPAPSGKVLLEDVTRQNVENSLAEVLAGSAFLRGCIERGEMGLVGAYHDIASRTVEFGELVTPERFDRYRPLSNAA</sequence>
<keyword evidence="4" id="KW-1185">Reference proteome</keyword>
<dbReference type="SUPFAM" id="SSF53056">
    <property type="entry name" value="beta-carbonic anhydrase, cab"/>
    <property type="match status" value="1"/>
</dbReference>
<dbReference type="PANTHER" id="PTHR11002">
    <property type="entry name" value="CARBONIC ANHYDRASE"/>
    <property type="match status" value="1"/>
</dbReference>
<gene>
    <name evidence="3" type="ORF">IP91_00957</name>
</gene>
<dbReference type="Proteomes" id="UP000318431">
    <property type="component" value="Unassembled WGS sequence"/>
</dbReference>
<dbReference type="InterPro" id="IPR001765">
    <property type="entry name" value="Carbonic_anhydrase"/>
</dbReference>
<dbReference type="AlphaFoldDB" id="A0A562RLW4"/>
<dbReference type="InterPro" id="IPR036874">
    <property type="entry name" value="Carbonic_anhydrase_sf"/>
</dbReference>
<keyword evidence="2" id="KW-0479">Metal-binding</keyword>
<evidence type="ECO:0000256" key="1">
    <source>
        <dbReference type="ARBA" id="ARBA00006217"/>
    </source>
</evidence>